<dbReference type="Gene3D" id="1.10.274.100">
    <property type="entry name" value="RNA polymerase Rpb1, domain 3"/>
    <property type="match status" value="1"/>
</dbReference>
<keyword evidence="8" id="KW-0460">Magnesium</keyword>
<feature type="domain" description="RNA polymerase N-terminal" evidence="14">
    <location>
        <begin position="242"/>
        <end position="538"/>
    </location>
</feature>
<dbReference type="Pfam" id="PF04990">
    <property type="entry name" value="RNA_pol_Rpb1_7"/>
    <property type="match status" value="1"/>
</dbReference>
<dbReference type="GO" id="GO:0046872">
    <property type="term" value="F:metal ion binding"/>
    <property type="evidence" value="ECO:0007669"/>
    <property type="project" value="UniProtKB-KW"/>
</dbReference>
<dbReference type="Pfam" id="PF00623">
    <property type="entry name" value="RNA_pol_Rpb1_2"/>
    <property type="match status" value="1"/>
</dbReference>
<comment type="similarity">
    <text evidence="2 12">Belongs to the RNA polymerase beta' chain family.</text>
</comment>
<evidence type="ECO:0000256" key="1">
    <source>
        <dbReference type="ARBA" id="ARBA00004123"/>
    </source>
</evidence>
<dbReference type="NCBIfam" id="NF006336">
    <property type="entry name" value="PRK08566.1"/>
    <property type="match status" value="1"/>
</dbReference>
<comment type="subcellular location">
    <subcellularLocation>
        <location evidence="1">Nucleus</location>
    </subcellularLocation>
</comment>
<evidence type="ECO:0000256" key="6">
    <source>
        <dbReference type="ARBA" id="ARBA00022723"/>
    </source>
</evidence>
<evidence type="ECO:0000256" key="7">
    <source>
        <dbReference type="ARBA" id="ARBA00022833"/>
    </source>
</evidence>
<keyword evidence="4 12" id="KW-0808">Transferase</keyword>
<dbReference type="GO" id="GO:0006351">
    <property type="term" value="P:DNA-templated transcription"/>
    <property type="evidence" value="ECO:0007669"/>
    <property type="project" value="InterPro"/>
</dbReference>
<dbReference type="PANTHER" id="PTHR19376:SF37">
    <property type="entry name" value="DNA-DIRECTED RNA POLYMERASE II SUBUNIT RPB1"/>
    <property type="match status" value="1"/>
</dbReference>
<dbReference type="OrthoDB" id="270392at2759"/>
<comment type="function">
    <text evidence="12">DNA-dependent RNA polymerase catalyzes the transcription of DNA into RNA using the four ribonucleoside triphosphates as substrates.</text>
</comment>
<evidence type="ECO:0000259" key="14">
    <source>
        <dbReference type="SMART" id="SM00663"/>
    </source>
</evidence>
<keyword evidence="7" id="KW-0862">Zinc</keyword>
<protein>
    <recommendedName>
        <fullName evidence="12">DNA-directed RNA polymerase subunit</fullName>
        <ecNumber evidence="12">2.7.7.6</ecNumber>
    </recommendedName>
</protein>
<dbReference type="InterPro" id="IPR000722">
    <property type="entry name" value="RNA_pol_asu"/>
</dbReference>
<evidence type="ECO:0000256" key="12">
    <source>
        <dbReference type="RuleBase" id="RU004279"/>
    </source>
</evidence>
<dbReference type="SMART" id="SM00663">
    <property type="entry name" value="RPOLA_N"/>
    <property type="match status" value="1"/>
</dbReference>
<dbReference type="InterPro" id="IPR007081">
    <property type="entry name" value="RNA_pol_Rpb1_5"/>
</dbReference>
<dbReference type="Pfam" id="PF04983">
    <property type="entry name" value="RNA_pol_Rpb1_3"/>
    <property type="match status" value="1"/>
</dbReference>
<feature type="region of interest" description="Disordered" evidence="13">
    <location>
        <begin position="1583"/>
        <end position="1603"/>
    </location>
</feature>
<feature type="compositionally biased region" description="Low complexity" evidence="13">
    <location>
        <begin position="1589"/>
        <end position="1603"/>
    </location>
</feature>
<evidence type="ECO:0000256" key="13">
    <source>
        <dbReference type="SAM" id="MobiDB-lite"/>
    </source>
</evidence>
<dbReference type="Pfam" id="PF04998">
    <property type="entry name" value="RNA_pol_Rpb1_5"/>
    <property type="match status" value="1"/>
</dbReference>
<comment type="caution">
    <text evidence="15">The sequence shown here is derived from an EMBL/GenBank/DDBJ whole genome shotgun (WGS) entry which is preliminary data.</text>
</comment>
<keyword evidence="9" id="KW-0238">DNA-binding</keyword>
<dbReference type="FunFam" id="1.10.150.390:FF:000001">
    <property type="entry name" value="DNA-directed RNA polymerase subunit"/>
    <property type="match status" value="1"/>
</dbReference>
<dbReference type="InterPro" id="IPR006592">
    <property type="entry name" value="RNA_pol_N"/>
</dbReference>
<dbReference type="InterPro" id="IPR007066">
    <property type="entry name" value="RNA_pol_Rpb1_3"/>
</dbReference>
<keyword evidence="11" id="KW-0539">Nucleus</keyword>
<dbReference type="FunFam" id="4.10.860.120:FF:000005">
    <property type="entry name" value="DNA-directed RNA polymerase subunit"/>
    <property type="match status" value="1"/>
</dbReference>
<keyword evidence="5 12" id="KW-0548">Nucleotidyltransferase</keyword>
<gene>
    <name evidence="16" type="ORF">EDS130_LOCUS24616</name>
    <name evidence="15" type="ORF">XAT740_LOCUS6690</name>
</gene>
<dbReference type="PANTHER" id="PTHR19376">
    <property type="entry name" value="DNA-DIRECTED RNA POLYMERASE"/>
    <property type="match status" value="1"/>
</dbReference>
<dbReference type="Proteomes" id="UP000663828">
    <property type="component" value="Unassembled WGS sequence"/>
</dbReference>
<dbReference type="CDD" id="cd02584">
    <property type="entry name" value="RNAP_II_Rpb1_C"/>
    <property type="match status" value="1"/>
</dbReference>
<keyword evidence="17" id="KW-1185">Reference proteome</keyword>
<evidence type="ECO:0000256" key="11">
    <source>
        <dbReference type="ARBA" id="ARBA00023242"/>
    </source>
</evidence>
<dbReference type="InterPro" id="IPR038593">
    <property type="entry name" value="RNA_pol_Rpb1_7_sf"/>
</dbReference>
<proteinExistence type="inferred from homology"/>
<dbReference type="FunFam" id="2.40.40.20:FF:000019">
    <property type="entry name" value="DNA-directed RNA polymerase II subunit RPB1"/>
    <property type="match status" value="1"/>
</dbReference>
<dbReference type="Gene3D" id="4.10.860.120">
    <property type="entry name" value="RNA polymerase II, clamp domain"/>
    <property type="match status" value="1"/>
</dbReference>
<dbReference type="Proteomes" id="UP000663852">
    <property type="component" value="Unassembled WGS sequence"/>
</dbReference>
<dbReference type="SUPFAM" id="SSF64484">
    <property type="entry name" value="beta and beta-prime subunits of DNA dependent RNA-polymerase"/>
    <property type="match status" value="1"/>
</dbReference>
<evidence type="ECO:0000256" key="10">
    <source>
        <dbReference type="ARBA" id="ARBA00023163"/>
    </source>
</evidence>
<dbReference type="InterPro" id="IPR042102">
    <property type="entry name" value="RNA_pol_Rpb1_3_sf"/>
</dbReference>
<evidence type="ECO:0000313" key="15">
    <source>
        <dbReference type="EMBL" id="CAF0874954.1"/>
    </source>
</evidence>
<evidence type="ECO:0000256" key="9">
    <source>
        <dbReference type="ARBA" id="ARBA00023125"/>
    </source>
</evidence>
<dbReference type="Pfam" id="PF04992">
    <property type="entry name" value="RNA_pol_Rpb1_6"/>
    <property type="match status" value="1"/>
</dbReference>
<organism evidence="15 17">
    <name type="scientific">Adineta ricciae</name>
    <name type="common">Rotifer</name>
    <dbReference type="NCBI Taxonomy" id="249248"/>
    <lineage>
        <taxon>Eukaryota</taxon>
        <taxon>Metazoa</taxon>
        <taxon>Spiralia</taxon>
        <taxon>Gnathifera</taxon>
        <taxon>Rotifera</taxon>
        <taxon>Eurotatoria</taxon>
        <taxon>Bdelloidea</taxon>
        <taxon>Adinetida</taxon>
        <taxon>Adinetidae</taxon>
        <taxon>Adineta</taxon>
    </lineage>
</organism>
<evidence type="ECO:0000256" key="4">
    <source>
        <dbReference type="ARBA" id="ARBA00022679"/>
    </source>
</evidence>
<dbReference type="GO" id="GO:0003677">
    <property type="term" value="F:DNA binding"/>
    <property type="evidence" value="ECO:0007669"/>
    <property type="project" value="UniProtKB-KW"/>
</dbReference>
<dbReference type="Gene3D" id="6.10.250.2940">
    <property type="match status" value="1"/>
</dbReference>
<evidence type="ECO:0000256" key="5">
    <source>
        <dbReference type="ARBA" id="ARBA00022695"/>
    </source>
</evidence>
<dbReference type="EMBL" id="CAJNOJ010000140">
    <property type="protein sequence ID" value="CAF1187628.1"/>
    <property type="molecule type" value="Genomic_DNA"/>
</dbReference>
<dbReference type="EMBL" id="CAJNOR010000307">
    <property type="protein sequence ID" value="CAF0874954.1"/>
    <property type="molecule type" value="Genomic_DNA"/>
</dbReference>
<dbReference type="GO" id="GO:0003899">
    <property type="term" value="F:DNA-directed RNA polymerase activity"/>
    <property type="evidence" value="ECO:0007669"/>
    <property type="project" value="UniProtKB-EC"/>
</dbReference>
<dbReference type="Gene3D" id="1.10.150.390">
    <property type="match status" value="1"/>
</dbReference>
<dbReference type="InterPro" id="IPR038120">
    <property type="entry name" value="Rpb1_funnel_sf"/>
</dbReference>
<evidence type="ECO:0000313" key="17">
    <source>
        <dbReference type="Proteomes" id="UP000663828"/>
    </source>
</evidence>
<keyword evidence="6" id="KW-0479">Metal-binding</keyword>
<dbReference type="Pfam" id="PF05000">
    <property type="entry name" value="RNA_pol_Rpb1_4"/>
    <property type="match status" value="1"/>
</dbReference>
<dbReference type="InterPro" id="IPR007075">
    <property type="entry name" value="RNA_pol_Rpb1_6"/>
</dbReference>
<dbReference type="InterPro" id="IPR007073">
    <property type="entry name" value="RNA_pol_Rpb1_7"/>
</dbReference>
<dbReference type="InterPro" id="IPR045867">
    <property type="entry name" value="DNA-dir_RpoC_beta_prime"/>
</dbReference>
<evidence type="ECO:0000313" key="16">
    <source>
        <dbReference type="EMBL" id="CAF1187628.1"/>
    </source>
</evidence>
<dbReference type="FunFam" id="1.10.274.100:FF:000001">
    <property type="entry name" value="DNA-directed RNA polymerase subunit"/>
    <property type="match status" value="1"/>
</dbReference>
<keyword evidence="10 12" id="KW-0804">Transcription</keyword>
<dbReference type="Gene3D" id="1.10.132.30">
    <property type="match status" value="1"/>
</dbReference>
<reference evidence="15" key="1">
    <citation type="submission" date="2021-02" db="EMBL/GenBank/DDBJ databases">
        <authorList>
            <person name="Nowell W R."/>
        </authorList>
    </citation>
    <scope>NUCLEOTIDE SEQUENCE</scope>
</reference>
<sequence length="1918" mass="216043">MSYSSSQISDSVAPYRDIRRVRFGILSPVEILRMSVTDKPIIHPELFERGTRKPKLQGLSDPRQGPVDRHSKCLTCAGSYTECSGHFGHIKLVKPVYHVGFLAKILKILRCICFRCGKLLIDPNDPKLLQIVKNTKNQRHRRLEWIVAACKSRKRCQGSNSILEEINELDNQFTNHSNGCGQLQPTYRRSGVGIIMKLKGSDNENQTDGTRLTPAHVLEIFKLIPDSICRILGMDPQHSRPEWMILTVIPVPPPCVRPSVLIFGESSAQDDLTYILANIIKANNILHEDEQNGVSSHIIDEHWTYLQYCCATLINNDISDIPKMAHKTGRPLKSLSERLKGKEGRIRSNLMGKRVDFSARSVITADPNLAIDQVGVPKSIAQNLTVPEIVNPFNREWLQEMVSSRTAKYIILENGDRIDLGVRTSDISLRCGCIVERPMMDDDLVVFNRQPSLHKMSMMAHRVKLLPWSTFRLNLSVTTPYNADFDGDEMNLHLPQSLEAKAELSELMTVPRLLITPQSNRPVMGIVQDSLTGVTKMTRRDVFIDKSDLMNLLMLIPSWDGKIPQPAILKPKSLWTGKQLISLLLPREVNCVRTYSESGRFDWLSSSDTDILVENGRLLSGILCKRTLGASAGSFGHIIFMECGYKIAGEFYSSIQVLVNNWLLLEGHSVGITDAVIDEPTTKMIQEQVQQNEYRVQQLIEDIRSGQIPSNLSSRRLFEKEINRSLNDVKDKVGSLAQQSLSDFNQFKAMVTSGAKGSPINIAQIIACVGQQNVEGKRIPFGFQQRSLPHFFKEDHGPRARGFVAKSYLQGLTPTEFFFHAMGGREGVIDTAIKTAETGYIQRRLVKTMESVMVKYDGTVRNQHEQVIQFIYGEDGLAGEHVEFQKIISLKPSDSVFKDLCKFDLPDNAQDLHEFLNSHVINDLFSNDQSLQILDNEWNQLCQDRQHLRELFLHGINSQLILPCNIDRLIYNAQKLFHISKRTKSDLSPIKIIDDLKNLIQRLTVVKGADSLSQEAQQNAILLISTLLRSSLCSQQVLKNHHLTSEAFDWLCGEIETRFQQAQVHPGECVGALAAQSLGEPATQMTLNTFHYAGVSAKNVTLGVPRLREIIGVSKKPRTPSMTIFFSEEVEKDVENCLEVLSNLECCYLKNITVSSSIYYDPDPAITVIEKDQEWTSIYHELATENHSQRSPWLLRIELNRQKMHQKKLTTEQIAETVTGALNGYYHVIYNDDNSDVPVLHVRLTSLMKDLIDEDNTSGENGIDKIDEDTNLQLLNREILPSLLLKGFSSISKVNLVETKAFLSNTSKQRYTISDKGCIETIDEYCVVTDGSALQKVLGTKYIDHRRTFTNDLVEIFEVLGIEAARSATQYELKQVMSFDGAYVNARHISLLCDIMTTRGQLISATRHGINRQGLSPIMRSTFEETVSILIQAAAHAELDPLRGVSENIMLGQLAKIGTGAFDVFLDVRKCNSAMEVPSTNIDTFQPVTNQFLIANTPWTESIATPAYQITDSSTRTASTLNINYRHSPSSPSYTSFQSPNSSTTPSFYRPINPSYTSVTSPAYSTGLTSPFYESSSPAYHPTTPVYRSSQSNPPYSPMYSPTSPRISYSTATSPMYSPTSPQMYSQTSPIYRPNVASPLYPQSPNYTLLSNSFTLITYESIRNNENYFNFTHLHAAFNRSTSTAAAPRLCILVRTYGSQIGYLPVLVLSLFHSHLENDRILVINTDNRTDIQLLNDTIRFVNTLVAREDYVTLLDYGLLSVGADFGYYMTDHVLTYLYNSSKWDCQYITFTNGDNFYSRVFGSKIIPHMKGGMDIIAWGFVSHHSWPEFQEMTVTKHRSVPQIFDDGSNKCISVSLKSSRADLGAAAYRLTFLKRHHLFFRDLHGKYSLNSDGMFIQRAAMLTNSSVLLRQTLFVHQ</sequence>
<dbReference type="EC" id="2.7.7.6" evidence="12"/>
<evidence type="ECO:0000256" key="3">
    <source>
        <dbReference type="ARBA" id="ARBA00022478"/>
    </source>
</evidence>
<dbReference type="InterPro" id="IPR044893">
    <property type="entry name" value="RNA_pol_Rpb1_clamp_domain"/>
</dbReference>
<dbReference type="Gene3D" id="6.20.50.80">
    <property type="match status" value="1"/>
</dbReference>
<comment type="catalytic activity">
    <reaction evidence="12">
        <text>RNA(n) + a ribonucleoside 5'-triphosphate = RNA(n+1) + diphosphate</text>
        <dbReference type="Rhea" id="RHEA:21248"/>
        <dbReference type="Rhea" id="RHEA-COMP:14527"/>
        <dbReference type="Rhea" id="RHEA-COMP:17342"/>
        <dbReference type="ChEBI" id="CHEBI:33019"/>
        <dbReference type="ChEBI" id="CHEBI:61557"/>
        <dbReference type="ChEBI" id="CHEBI:140395"/>
        <dbReference type="EC" id="2.7.7.6"/>
    </reaction>
</comment>
<dbReference type="CDD" id="cd02733">
    <property type="entry name" value="RNAP_II_RPB1_N"/>
    <property type="match status" value="1"/>
</dbReference>
<dbReference type="Gene3D" id="2.40.40.20">
    <property type="match status" value="1"/>
</dbReference>
<dbReference type="InterPro" id="IPR007080">
    <property type="entry name" value="RNA_pol_Rpb1_1"/>
</dbReference>
<dbReference type="Gene3D" id="3.30.1490.180">
    <property type="entry name" value="RNA polymerase ii"/>
    <property type="match status" value="1"/>
</dbReference>
<accession>A0A813XT25</accession>
<name>A0A813XT25_ADIRI</name>
<dbReference type="GO" id="GO:0005665">
    <property type="term" value="C:RNA polymerase II, core complex"/>
    <property type="evidence" value="ECO:0007669"/>
    <property type="project" value="TreeGrafter"/>
</dbReference>
<dbReference type="Gene3D" id="3.30.1360.140">
    <property type="match status" value="1"/>
</dbReference>
<dbReference type="Pfam" id="PF04997">
    <property type="entry name" value="RNA_pol_Rpb1_1"/>
    <property type="match status" value="1"/>
</dbReference>
<evidence type="ECO:0000256" key="2">
    <source>
        <dbReference type="ARBA" id="ARBA00006460"/>
    </source>
</evidence>
<dbReference type="InterPro" id="IPR007083">
    <property type="entry name" value="RNA_pol_Rpb1_4"/>
</dbReference>
<evidence type="ECO:0000256" key="8">
    <source>
        <dbReference type="ARBA" id="ARBA00022842"/>
    </source>
</evidence>
<keyword evidence="3 12" id="KW-0240">DNA-directed RNA polymerase</keyword>